<accession>A0A7J7JFZ3</accession>
<dbReference type="Proteomes" id="UP000593567">
    <property type="component" value="Unassembled WGS sequence"/>
</dbReference>
<dbReference type="InterPro" id="IPR021967">
    <property type="entry name" value="Nup98_C"/>
</dbReference>
<name>A0A7J7JFZ3_BUGNE</name>
<dbReference type="Pfam" id="PF12110">
    <property type="entry name" value="Nup96"/>
    <property type="match status" value="1"/>
</dbReference>
<dbReference type="OrthoDB" id="3797628at2759"/>
<comment type="caution">
    <text evidence="2">The sequence shown here is derived from an EMBL/GenBank/DDBJ whole genome shotgun (WGS) entry which is preliminary data.</text>
</comment>
<dbReference type="AlphaFoldDB" id="A0A7J7JFZ3"/>
<feature type="domain" description="Nuclear pore complex protein NUP96 C-terminal" evidence="1">
    <location>
        <begin position="238"/>
        <end position="538"/>
    </location>
</feature>
<gene>
    <name evidence="2" type="ORF">EB796_017402</name>
</gene>
<evidence type="ECO:0000313" key="3">
    <source>
        <dbReference type="Proteomes" id="UP000593567"/>
    </source>
</evidence>
<reference evidence="2" key="1">
    <citation type="submission" date="2020-06" db="EMBL/GenBank/DDBJ databases">
        <title>Draft genome of Bugula neritina, a colonial animal packing powerful symbionts and potential medicines.</title>
        <authorList>
            <person name="Rayko M."/>
        </authorList>
    </citation>
    <scope>NUCLEOTIDE SEQUENCE [LARGE SCALE GENOMIC DNA]</scope>
    <source>
        <strain evidence="2">Kwan_BN1</strain>
    </source>
</reference>
<proteinExistence type="predicted"/>
<sequence length="723" mass="81609">MVAFWFSHCNMSNVLVVHKNGRCIIDAGCKEGRRSRVGWGPKMTLAHNGKHSVFDSDSAGSDRPEILSNKFSILSPARTRPTSCHRVSLESSCTGTQAFSSDALVIETKIKALKVQLAHTDFSGIEEGSPKVTPQPGIAALHSYGRESLNDLDAAVASQCDSEVLTMFRHNILVWELMVALWGSLPEFEHIDDLDIDSYLYQNARSEAFSRWLSYSANYYVQQETTKKAQKTNGVTAAIFSHLTARQIPEAAKLAIENKDLRLALLLSQAGTCQDLKTLLNKQLCDWNKTMADKYISDDRFKLYVLLSGTMVWENATQLTNCCVDLDWKRALAIHYWYSPAKMNINASIAHYDAAWKEDTDCGGYAAPPLPLYMEDTEVIHSDCKDTCYHLLKLYSNSSYRLDELLSSASSTCDPLDYHLSWHLMQVLYSLNYTHLEPHQAAAIHTRYAEQLESCGLWEWAVLPLLNLPSPHIREKLVKDLLLRNVRLNITESDNSDLEIMSTSDDMDTGDSSYLGKEKFVLEQLHVPEKWLHEVKAIKSRCEGLHEEEAWHLLHSDQLNPAHKIVLLHIAPQLIVNDDLDSLHSYLDKLQQSCDSVSGWMTGGKIYLDYITIYDVVNDLRQKSGEADGYSIEKLKPEVKSLGRRLLSLATPTPMHCLAQSTMALHTVQHMKFVMSLDKENTIENTGTLSSRYVAEPFSQLPLQSDDSVILLKETMSSFMLEY</sequence>
<protein>
    <submittedName>
        <fullName evidence="2">NUP98</fullName>
    </submittedName>
</protein>
<keyword evidence="3" id="KW-1185">Reference proteome</keyword>
<organism evidence="2 3">
    <name type="scientific">Bugula neritina</name>
    <name type="common">Brown bryozoan</name>
    <name type="synonym">Sertularia neritina</name>
    <dbReference type="NCBI Taxonomy" id="10212"/>
    <lineage>
        <taxon>Eukaryota</taxon>
        <taxon>Metazoa</taxon>
        <taxon>Spiralia</taxon>
        <taxon>Lophotrochozoa</taxon>
        <taxon>Bryozoa</taxon>
        <taxon>Gymnolaemata</taxon>
        <taxon>Cheilostomatida</taxon>
        <taxon>Flustrina</taxon>
        <taxon>Buguloidea</taxon>
        <taxon>Bugulidae</taxon>
        <taxon>Bugula</taxon>
    </lineage>
</organism>
<dbReference type="Gene3D" id="1.25.40.690">
    <property type="match status" value="1"/>
</dbReference>
<evidence type="ECO:0000313" key="2">
    <source>
        <dbReference type="EMBL" id="KAF6024288.1"/>
    </source>
</evidence>
<evidence type="ECO:0000259" key="1">
    <source>
        <dbReference type="Pfam" id="PF12110"/>
    </source>
</evidence>
<dbReference type="EMBL" id="VXIV02002595">
    <property type="protein sequence ID" value="KAF6024288.1"/>
    <property type="molecule type" value="Genomic_DNA"/>
</dbReference>